<dbReference type="GO" id="GO:0005886">
    <property type="term" value="C:plasma membrane"/>
    <property type="evidence" value="ECO:0007669"/>
    <property type="project" value="UniProtKB-SubCell"/>
</dbReference>
<evidence type="ECO:0000256" key="2">
    <source>
        <dbReference type="ARBA" id="ARBA00005001"/>
    </source>
</evidence>
<comment type="subcellular location">
    <subcellularLocation>
        <location evidence="1">Cell inner membrane</location>
        <topology evidence="1">Multi-pass membrane protein</topology>
    </subcellularLocation>
</comment>
<name>A0AAN0MDR1_9RHOB</name>
<sequence>MTPPAMMPPEVPLARPIQVLNKPHRDETAPGGMDLAATRWWRLFAFAPAIVITGLVVSMIADWFAMAGLYPLEIAIIGLITVTFFWIALSVSTTLVGVSSLFLGVSRRAAIDAPAVQNVALLVPVYNEVPADVFGNAAAMMKALSKQDSAHRFSLFILSDTRDDAVAAQEEQAFFNLKTRLPANALVHYRRRADNTDRKVGNLADWVERWGGGYDAMLVLDADSLMSGEAIVALTDALAVDPAAGLIQSFPTIFGARTVFARVQQFSNRIYGAPLAEGLSRWTDQEGNYWGHNAIIRTRAFASCAGLPRMRNGRGELILSHDFVEAGLLRRAGWAVRFLPRVQGSYEEVPATLIDYVLRDRRWCQGNLQHLSLLSSRGFHAMSRFHLISGAMGYLMSPAWFTLLIIWALVGNGEQDNVVSYFSGYNAQVNWPTMSTGNSLLILTFMYAMLLAPKVLGAAVIQKAGLRLRDLGGFRQFLTSVTLEVALSIAYAPVLMVQQTKAVTAKIIGVKEHWSPQNRQGGHYSLGVMIKFHAIETVLGIGALLGMSQGLVTLWLLPIALSLAFAVPLSALSGVDLSKRRWASRHMGTPEVINAPPIIRRAMAERRYAARALEAAGRIPAE</sequence>
<proteinExistence type="inferred from homology"/>
<keyword evidence="10 12" id="KW-1133">Transmembrane helix</keyword>
<dbReference type="NCBIfam" id="NF003958">
    <property type="entry name" value="PRK05454.2-1"/>
    <property type="match status" value="1"/>
</dbReference>
<feature type="transmembrane region" description="Helical" evidence="12">
    <location>
        <begin position="440"/>
        <end position="461"/>
    </location>
</feature>
<feature type="domain" description="Glycosyltransferase 2-like" evidence="13">
    <location>
        <begin position="218"/>
        <end position="410"/>
    </location>
</feature>
<evidence type="ECO:0000256" key="10">
    <source>
        <dbReference type="ARBA" id="ARBA00022989"/>
    </source>
</evidence>
<keyword evidence="6" id="KW-0997">Cell inner membrane</keyword>
<evidence type="ECO:0000256" key="11">
    <source>
        <dbReference type="ARBA" id="ARBA00023136"/>
    </source>
</evidence>
<protein>
    <recommendedName>
        <fullName evidence="4">Glucans biosynthesis glucosyltransferase H</fullName>
    </recommendedName>
</protein>
<keyword evidence="8 14" id="KW-0808">Transferase</keyword>
<keyword evidence="11 12" id="KW-0472">Membrane</keyword>
<accession>A0AAN0MDR1</accession>
<dbReference type="Gene3D" id="3.90.550.10">
    <property type="entry name" value="Spore Coat Polysaccharide Biosynthesis Protein SpsA, Chain A"/>
    <property type="match status" value="1"/>
</dbReference>
<comment type="pathway">
    <text evidence="2">Glycan metabolism; osmoregulated periplasmic glucan (OPG) biosynthesis.</text>
</comment>
<dbReference type="InterPro" id="IPR001173">
    <property type="entry name" value="Glyco_trans_2-like"/>
</dbReference>
<evidence type="ECO:0000256" key="7">
    <source>
        <dbReference type="ARBA" id="ARBA00022676"/>
    </source>
</evidence>
<evidence type="ECO:0000256" key="5">
    <source>
        <dbReference type="ARBA" id="ARBA00022475"/>
    </source>
</evidence>
<evidence type="ECO:0000256" key="3">
    <source>
        <dbReference type="ARBA" id="ARBA00009337"/>
    </source>
</evidence>
<reference evidence="14" key="1">
    <citation type="submission" date="2024-08" db="EMBL/GenBank/DDBJ databases">
        <title>Phylogenomic analyses of a clade within the roseobacter group suggest taxonomic reassignments of species of the genera Aestuariivita, Citreicella, Loktanella, Nautella, Pelagibaca, Ruegeria, Thalassobius, Thiobacimonas and Tropicibacter, and the proposal o.</title>
        <authorList>
            <person name="Jeon C.O."/>
        </authorList>
    </citation>
    <scope>NUCLEOTIDE SEQUENCE</scope>
    <source>
        <strain evidence="14">SS1-5</strain>
    </source>
</reference>
<dbReference type="GO" id="GO:0016758">
    <property type="term" value="F:hexosyltransferase activity"/>
    <property type="evidence" value="ECO:0007669"/>
    <property type="project" value="TreeGrafter"/>
</dbReference>
<dbReference type="EMBL" id="CP151767">
    <property type="protein sequence ID" value="WZU69504.1"/>
    <property type="molecule type" value="Genomic_DNA"/>
</dbReference>
<evidence type="ECO:0000256" key="6">
    <source>
        <dbReference type="ARBA" id="ARBA00022519"/>
    </source>
</evidence>
<dbReference type="Pfam" id="PF13632">
    <property type="entry name" value="Glyco_trans_2_3"/>
    <property type="match status" value="1"/>
</dbReference>
<gene>
    <name evidence="14" type="primary">mdoH</name>
    <name evidence="14" type="ORF">AABB31_12060</name>
</gene>
<keyword evidence="9 12" id="KW-0812">Transmembrane</keyword>
<dbReference type="Proteomes" id="UP001470809">
    <property type="component" value="Chromosome"/>
</dbReference>
<evidence type="ECO:0000256" key="1">
    <source>
        <dbReference type="ARBA" id="ARBA00004429"/>
    </source>
</evidence>
<dbReference type="InterPro" id="IPR050321">
    <property type="entry name" value="Glycosyltr_2/OpgH_subfam"/>
</dbReference>
<feature type="transmembrane region" description="Helical" evidence="12">
    <location>
        <begin position="554"/>
        <end position="575"/>
    </location>
</feature>
<keyword evidence="5" id="KW-1003">Cell membrane</keyword>
<dbReference type="AlphaFoldDB" id="A0AAN0MDR1"/>
<keyword evidence="7 14" id="KW-0328">Glycosyltransferase</keyword>
<feature type="transmembrane region" description="Helical" evidence="12">
    <location>
        <begin position="385"/>
        <end position="410"/>
    </location>
</feature>
<evidence type="ECO:0000256" key="12">
    <source>
        <dbReference type="SAM" id="Phobius"/>
    </source>
</evidence>
<evidence type="ECO:0000256" key="8">
    <source>
        <dbReference type="ARBA" id="ARBA00022679"/>
    </source>
</evidence>
<feature type="transmembrane region" description="Helical" evidence="12">
    <location>
        <begin position="72"/>
        <end position="98"/>
    </location>
</feature>
<dbReference type="SUPFAM" id="SSF53448">
    <property type="entry name" value="Nucleotide-diphospho-sugar transferases"/>
    <property type="match status" value="1"/>
</dbReference>
<evidence type="ECO:0000256" key="4">
    <source>
        <dbReference type="ARBA" id="ARBA00020585"/>
    </source>
</evidence>
<evidence type="ECO:0000313" key="14">
    <source>
        <dbReference type="EMBL" id="WZU69504.1"/>
    </source>
</evidence>
<feature type="transmembrane region" description="Helical" evidence="12">
    <location>
        <begin position="43"/>
        <end position="66"/>
    </location>
</feature>
<feature type="transmembrane region" description="Helical" evidence="12">
    <location>
        <begin position="528"/>
        <end position="548"/>
    </location>
</feature>
<evidence type="ECO:0000256" key="9">
    <source>
        <dbReference type="ARBA" id="ARBA00022692"/>
    </source>
</evidence>
<comment type="similarity">
    <text evidence="3">Belongs to the glycosyltransferase 2 family. OpgH subfamily.</text>
</comment>
<dbReference type="PANTHER" id="PTHR43867">
    <property type="entry name" value="CELLULOSE SYNTHASE CATALYTIC SUBUNIT A [UDP-FORMING]"/>
    <property type="match status" value="1"/>
</dbReference>
<evidence type="ECO:0000313" key="15">
    <source>
        <dbReference type="Proteomes" id="UP001470809"/>
    </source>
</evidence>
<dbReference type="PANTHER" id="PTHR43867:SF5">
    <property type="entry name" value="GLUCANS BIOSYNTHESIS GLUCOSYLTRANSFERASE H"/>
    <property type="match status" value="1"/>
</dbReference>
<dbReference type="NCBIfam" id="NF003962">
    <property type="entry name" value="PRK05454.2-5"/>
    <property type="match status" value="1"/>
</dbReference>
<organism evidence="14 15">
    <name type="scientific">Yoonia rhodophyticola</name>
    <dbReference type="NCBI Taxonomy" id="3137370"/>
    <lineage>
        <taxon>Bacteria</taxon>
        <taxon>Pseudomonadati</taxon>
        <taxon>Pseudomonadota</taxon>
        <taxon>Alphaproteobacteria</taxon>
        <taxon>Rhodobacterales</taxon>
        <taxon>Paracoccaceae</taxon>
        <taxon>Yoonia</taxon>
    </lineage>
</organism>
<dbReference type="KEGG" id="yrh:AABB31_12060"/>
<dbReference type="InterPro" id="IPR029044">
    <property type="entry name" value="Nucleotide-diphossugar_trans"/>
</dbReference>
<keyword evidence="15" id="KW-1185">Reference proteome</keyword>
<evidence type="ECO:0000259" key="13">
    <source>
        <dbReference type="Pfam" id="PF13632"/>
    </source>
</evidence>
<dbReference type="RefSeq" id="WP_342078796.1">
    <property type="nucleotide sequence ID" value="NZ_CP151767.2"/>
</dbReference>